<evidence type="ECO:0000313" key="1">
    <source>
        <dbReference type="EMBL" id="RIB23672.1"/>
    </source>
</evidence>
<dbReference type="SUPFAM" id="SSF56112">
    <property type="entry name" value="Protein kinase-like (PK-like)"/>
    <property type="match status" value="1"/>
</dbReference>
<dbReference type="InterPro" id="IPR011009">
    <property type="entry name" value="Kinase-like_dom_sf"/>
</dbReference>
<dbReference type="AlphaFoldDB" id="A0A397VP00"/>
<proteinExistence type="predicted"/>
<dbReference type="Gene3D" id="1.10.510.10">
    <property type="entry name" value="Transferase(Phosphotransferase) domain 1"/>
    <property type="match status" value="1"/>
</dbReference>
<sequence length="138" mass="15790">MKLSIQTLRSENILVDERFVLKISGFNLSVTKPELNFGNRAGVYFYFQISNSYGLVAWEIATDGIAIYPNIKDAVGLLEVKTRDNIDDLIEILKLNDTPDPLKYVIKECCKFNPHELITLDDVKFEFLNGFPELLKTE</sequence>
<reference evidence="1 2" key="1">
    <citation type="submission" date="2018-06" db="EMBL/GenBank/DDBJ databases">
        <title>Comparative genomics reveals the genomic features of Rhizophagus irregularis, R. cerebriforme, R. diaphanum and Gigaspora rosea, and their symbiotic lifestyle signature.</title>
        <authorList>
            <person name="Morin E."/>
            <person name="San Clemente H."/>
            <person name="Chen E.C.H."/>
            <person name="De La Providencia I."/>
            <person name="Hainaut M."/>
            <person name="Kuo A."/>
            <person name="Kohler A."/>
            <person name="Murat C."/>
            <person name="Tang N."/>
            <person name="Roy S."/>
            <person name="Loubradou J."/>
            <person name="Henrissat B."/>
            <person name="Grigoriev I.V."/>
            <person name="Corradi N."/>
            <person name="Roux C."/>
            <person name="Martin F.M."/>
        </authorList>
    </citation>
    <scope>NUCLEOTIDE SEQUENCE [LARGE SCALE GENOMIC DNA]</scope>
    <source>
        <strain evidence="1 2">DAOM 194757</strain>
    </source>
</reference>
<organism evidence="1 2">
    <name type="scientific">Gigaspora rosea</name>
    <dbReference type="NCBI Taxonomy" id="44941"/>
    <lineage>
        <taxon>Eukaryota</taxon>
        <taxon>Fungi</taxon>
        <taxon>Fungi incertae sedis</taxon>
        <taxon>Mucoromycota</taxon>
        <taxon>Glomeromycotina</taxon>
        <taxon>Glomeromycetes</taxon>
        <taxon>Diversisporales</taxon>
        <taxon>Gigasporaceae</taxon>
        <taxon>Gigaspora</taxon>
    </lineage>
</organism>
<accession>A0A397VP00</accession>
<gene>
    <name evidence="1" type="ORF">C2G38_2032542</name>
</gene>
<protein>
    <submittedName>
        <fullName evidence="1">Uncharacterized protein</fullName>
    </submittedName>
</protein>
<comment type="caution">
    <text evidence="1">The sequence shown here is derived from an EMBL/GenBank/DDBJ whole genome shotgun (WGS) entry which is preliminary data.</text>
</comment>
<evidence type="ECO:0000313" key="2">
    <source>
        <dbReference type="Proteomes" id="UP000266673"/>
    </source>
</evidence>
<keyword evidence="2" id="KW-1185">Reference proteome</keyword>
<dbReference type="Proteomes" id="UP000266673">
    <property type="component" value="Unassembled WGS sequence"/>
</dbReference>
<name>A0A397VP00_9GLOM</name>
<dbReference type="EMBL" id="QKWP01000249">
    <property type="protein sequence ID" value="RIB23672.1"/>
    <property type="molecule type" value="Genomic_DNA"/>
</dbReference>